<evidence type="ECO:0000313" key="1">
    <source>
        <dbReference type="EMBL" id="TDQ53350.1"/>
    </source>
</evidence>
<dbReference type="EMBL" id="SNYN01000004">
    <property type="protein sequence ID" value="TDQ53350.1"/>
    <property type="molecule type" value="Genomic_DNA"/>
</dbReference>
<dbReference type="InterPro" id="IPR022385">
    <property type="entry name" value="Rhs_assc_core"/>
</dbReference>
<dbReference type="Gene3D" id="2.180.10.10">
    <property type="entry name" value="RHS repeat-associated core"/>
    <property type="match status" value="1"/>
</dbReference>
<gene>
    <name evidence="1" type="ORF">EV190_104139</name>
</gene>
<dbReference type="AlphaFoldDB" id="A0A4R6V0C0"/>
<keyword evidence="2" id="KW-1185">Reference proteome</keyword>
<comment type="caution">
    <text evidence="1">The sequence shown here is derived from an EMBL/GenBank/DDBJ whole genome shotgun (WGS) entry which is preliminary data.</text>
</comment>
<sequence length="127" mass="13558">MFSEHQATGQLAVDGFVDGTLDASIGRFVSPDPVIDFTDPQQIHGYAYSGNNPVTFIDPTGLLAKKASASRHSRGLLAGPWGTVIVSMFCPLRRAKSVAVRTTRLALGGNLAPWSTFINSIWPTGRG</sequence>
<reference evidence="1 2" key="1">
    <citation type="submission" date="2019-03" db="EMBL/GenBank/DDBJ databases">
        <title>Genomic Encyclopedia of Type Strains, Phase IV (KMG-IV): sequencing the most valuable type-strain genomes for metagenomic binning, comparative biology and taxonomic classification.</title>
        <authorList>
            <person name="Goeker M."/>
        </authorList>
    </citation>
    <scope>NUCLEOTIDE SEQUENCE [LARGE SCALE GENOMIC DNA]</scope>
    <source>
        <strain evidence="1 2">DSM 46770</strain>
    </source>
</reference>
<name>A0A4R6V0C0_9ACTN</name>
<evidence type="ECO:0000313" key="2">
    <source>
        <dbReference type="Proteomes" id="UP000295281"/>
    </source>
</evidence>
<dbReference type="Proteomes" id="UP000295281">
    <property type="component" value="Unassembled WGS sequence"/>
</dbReference>
<protein>
    <submittedName>
        <fullName evidence="1">RHS repeat-associated protein</fullName>
    </submittedName>
</protein>
<dbReference type="NCBIfam" id="TIGR03696">
    <property type="entry name" value="Rhs_assc_core"/>
    <property type="match status" value="1"/>
</dbReference>
<organism evidence="1 2">
    <name type="scientific">Actinorugispora endophytica</name>
    <dbReference type="NCBI Taxonomy" id="1605990"/>
    <lineage>
        <taxon>Bacteria</taxon>
        <taxon>Bacillati</taxon>
        <taxon>Actinomycetota</taxon>
        <taxon>Actinomycetes</taxon>
        <taxon>Streptosporangiales</taxon>
        <taxon>Nocardiopsidaceae</taxon>
        <taxon>Actinorugispora</taxon>
    </lineage>
</organism>
<proteinExistence type="predicted"/>
<accession>A0A4R6V0C0</accession>